<organism evidence="1 2">
    <name type="scientific">Pseudoxanthomonas broegbernensis</name>
    <dbReference type="NCBI Taxonomy" id="83619"/>
    <lineage>
        <taxon>Bacteria</taxon>
        <taxon>Pseudomonadati</taxon>
        <taxon>Pseudomonadota</taxon>
        <taxon>Gammaproteobacteria</taxon>
        <taxon>Lysobacterales</taxon>
        <taxon>Lysobacteraceae</taxon>
        <taxon>Pseudoxanthomonas</taxon>
    </lineage>
</organism>
<name>A0A7V8GQE4_9GAMM</name>
<evidence type="ECO:0000313" key="2">
    <source>
        <dbReference type="Proteomes" id="UP000462066"/>
    </source>
</evidence>
<evidence type="ECO:0000313" key="1">
    <source>
        <dbReference type="EMBL" id="KAF1688164.1"/>
    </source>
</evidence>
<gene>
    <name evidence="1" type="ORF">B1992_01755</name>
</gene>
<dbReference type="AlphaFoldDB" id="A0A7V8GQE4"/>
<accession>A0A7V8GQE4</accession>
<sequence length="143" mass="15350">MLAEGEGLPAGLVHGLADADAAACDGMPDDVLRAYLRALEARQRMDAGQVPPGWGEAVARTCEGCGPVLLWPTCPAVVKACPWCFRRKAGKAIPRPPVACGDCRHYLPDTVNPEAGMGGCQLGPGRAHWPMKRHRCADWRNHD</sequence>
<dbReference type="EMBL" id="MWIP01000001">
    <property type="protein sequence ID" value="KAF1688164.1"/>
    <property type="molecule type" value="Genomic_DNA"/>
</dbReference>
<comment type="caution">
    <text evidence="1">The sequence shown here is derived from an EMBL/GenBank/DDBJ whole genome shotgun (WGS) entry which is preliminary data.</text>
</comment>
<keyword evidence="2" id="KW-1185">Reference proteome</keyword>
<reference evidence="1 2" key="1">
    <citation type="submission" date="2017-10" db="EMBL/GenBank/DDBJ databases">
        <title>Whole genome sequencing of Pseudoxanthomonas broegbernensis DSM 12573(T).</title>
        <authorList>
            <person name="Kumar S."/>
            <person name="Bansal K."/>
            <person name="Kaur A."/>
            <person name="Patil P."/>
            <person name="Sharma S."/>
            <person name="Patil P.B."/>
        </authorList>
    </citation>
    <scope>NUCLEOTIDE SEQUENCE [LARGE SCALE GENOMIC DNA]</scope>
    <source>
        <strain evidence="1 2">DSM 12573</strain>
    </source>
</reference>
<proteinExistence type="predicted"/>
<protein>
    <submittedName>
        <fullName evidence="1">Uncharacterized protein</fullName>
    </submittedName>
</protein>
<dbReference type="Proteomes" id="UP000462066">
    <property type="component" value="Unassembled WGS sequence"/>
</dbReference>